<accession>A0AAJ0GKD6</accession>
<dbReference type="AlphaFoldDB" id="A0AAJ0GKD6"/>
<dbReference type="InterPro" id="IPR036291">
    <property type="entry name" value="NAD(P)-bd_dom_sf"/>
</dbReference>
<evidence type="ECO:0000313" key="3">
    <source>
        <dbReference type="EMBL" id="KAK3059184.1"/>
    </source>
</evidence>
<gene>
    <name evidence="3" type="ORF">LTR09_000750</name>
</gene>
<dbReference type="GO" id="GO:0016491">
    <property type="term" value="F:oxidoreductase activity"/>
    <property type="evidence" value="ECO:0007669"/>
    <property type="project" value="UniProtKB-KW"/>
</dbReference>
<evidence type="ECO:0000256" key="1">
    <source>
        <dbReference type="ARBA" id="ARBA00006484"/>
    </source>
</evidence>
<comment type="similarity">
    <text evidence="1">Belongs to the short-chain dehydrogenases/reductases (SDR) family.</text>
</comment>
<dbReference type="Pfam" id="PF00106">
    <property type="entry name" value="adh_short"/>
    <property type="match status" value="1"/>
</dbReference>
<dbReference type="PANTHER" id="PTHR42901">
    <property type="entry name" value="ALCOHOL DEHYDROGENASE"/>
    <property type="match status" value="1"/>
</dbReference>
<keyword evidence="2" id="KW-0560">Oxidoreductase</keyword>
<reference evidence="3" key="1">
    <citation type="submission" date="2023-04" db="EMBL/GenBank/DDBJ databases">
        <title>Black Yeasts Isolated from many extreme environments.</title>
        <authorList>
            <person name="Coleine C."/>
            <person name="Stajich J.E."/>
            <person name="Selbmann L."/>
        </authorList>
    </citation>
    <scope>NUCLEOTIDE SEQUENCE</scope>
    <source>
        <strain evidence="3">CCFEE 5312</strain>
    </source>
</reference>
<sequence>MPPFPSLTSKWHSQSYPSIDSLRPELSAKGKVVAITGGGGGSIRAATALAFAKAGAHKIAILGRRHAPLHDAKKMIEEAVPGTTIECIHVDRASADSVRGAFGNIKKDLGEIDILFCNAGYLSKFEKLEGADEEGWWKGYEINVRGAFNCTRALRHTGAEKMVLVDVSTCVAHMPAMVGGSAYVSSKLAATKVYETFGVEHPEVEVVHVHPGVVASEINAKSGITAQDGADLPASFIVWACSPEASFLRGGGKFLWCNWDVDELKSRKEELSKPDQLTITMNGWPFGTSADGSKDALKS</sequence>
<dbReference type="CDD" id="cd05233">
    <property type="entry name" value="SDR_c"/>
    <property type="match status" value="1"/>
</dbReference>
<dbReference type="InterPro" id="IPR002347">
    <property type="entry name" value="SDR_fam"/>
</dbReference>
<dbReference type="PANTHER" id="PTHR42901:SF1">
    <property type="entry name" value="ALCOHOL DEHYDROGENASE"/>
    <property type="match status" value="1"/>
</dbReference>
<dbReference type="Proteomes" id="UP001271007">
    <property type="component" value="Unassembled WGS sequence"/>
</dbReference>
<dbReference type="Gene3D" id="3.40.50.720">
    <property type="entry name" value="NAD(P)-binding Rossmann-like Domain"/>
    <property type="match status" value="1"/>
</dbReference>
<dbReference type="PRINTS" id="PR00081">
    <property type="entry name" value="GDHRDH"/>
</dbReference>
<organism evidence="3 4">
    <name type="scientific">Extremus antarcticus</name>
    <dbReference type="NCBI Taxonomy" id="702011"/>
    <lineage>
        <taxon>Eukaryota</taxon>
        <taxon>Fungi</taxon>
        <taxon>Dikarya</taxon>
        <taxon>Ascomycota</taxon>
        <taxon>Pezizomycotina</taxon>
        <taxon>Dothideomycetes</taxon>
        <taxon>Dothideomycetidae</taxon>
        <taxon>Mycosphaerellales</taxon>
        <taxon>Extremaceae</taxon>
        <taxon>Extremus</taxon>
    </lineage>
</organism>
<keyword evidence="4" id="KW-1185">Reference proteome</keyword>
<evidence type="ECO:0000313" key="4">
    <source>
        <dbReference type="Proteomes" id="UP001271007"/>
    </source>
</evidence>
<name>A0AAJ0GKD6_9PEZI</name>
<protein>
    <submittedName>
        <fullName evidence="3">Uncharacterized protein</fullName>
    </submittedName>
</protein>
<comment type="caution">
    <text evidence="3">The sequence shown here is derived from an EMBL/GenBank/DDBJ whole genome shotgun (WGS) entry which is preliminary data.</text>
</comment>
<evidence type="ECO:0000256" key="2">
    <source>
        <dbReference type="ARBA" id="ARBA00023002"/>
    </source>
</evidence>
<dbReference type="EMBL" id="JAWDJX010000001">
    <property type="protein sequence ID" value="KAK3059184.1"/>
    <property type="molecule type" value="Genomic_DNA"/>
</dbReference>
<dbReference type="SUPFAM" id="SSF51735">
    <property type="entry name" value="NAD(P)-binding Rossmann-fold domains"/>
    <property type="match status" value="1"/>
</dbReference>
<proteinExistence type="inferred from homology"/>